<dbReference type="Pfam" id="PF07366">
    <property type="entry name" value="SnoaL"/>
    <property type="match status" value="1"/>
</dbReference>
<name>A0A3S1D3F3_9CYAN</name>
<evidence type="ECO:0000313" key="1">
    <source>
        <dbReference type="EMBL" id="RUT02791.1"/>
    </source>
</evidence>
<accession>A0A3S1D3F3</accession>
<evidence type="ECO:0000313" key="2">
    <source>
        <dbReference type="Proteomes" id="UP000271624"/>
    </source>
</evidence>
<dbReference type="EMBL" id="RSCL01000015">
    <property type="protein sequence ID" value="RUT02791.1"/>
    <property type="molecule type" value="Genomic_DNA"/>
</dbReference>
<evidence type="ECO:0008006" key="3">
    <source>
        <dbReference type="Google" id="ProtNLM"/>
    </source>
</evidence>
<dbReference type="OrthoDB" id="9182871at2"/>
<proteinExistence type="predicted"/>
<comment type="caution">
    <text evidence="1">The sequence shown here is derived from an EMBL/GenBank/DDBJ whole genome shotgun (WGS) entry which is preliminary data.</text>
</comment>
<dbReference type="PANTHER" id="PTHR38436">
    <property type="entry name" value="POLYKETIDE CYCLASE SNOAL-LIKE DOMAIN"/>
    <property type="match status" value="1"/>
</dbReference>
<reference evidence="1" key="1">
    <citation type="submission" date="2018-12" db="EMBL/GenBank/DDBJ databases">
        <authorList>
            <person name="Will S."/>
            <person name="Neumann-Schaal M."/>
            <person name="Henke P."/>
        </authorList>
    </citation>
    <scope>NUCLEOTIDE SEQUENCE</scope>
    <source>
        <strain evidence="1">PCC 7102</strain>
    </source>
</reference>
<reference evidence="1" key="2">
    <citation type="journal article" date="2019" name="Genome Biol. Evol.">
        <title>Day and night: Metabolic profiles and evolutionary relationships of six axenic non-marine cyanobacteria.</title>
        <authorList>
            <person name="Will S.E."/>
            <person name="Henke P."/>
            <person name="Boedeker C."/>
            <person name="Huang S."/>
            <person name="Brinkmann H."/>
            <person name="Rohde M."/>
            <person name="Jarek M."/>
            <person name="Friedl T."/>
            <person name="Seufert S."/>
            <person name="Schumacher M."/>
            <person name="Overmann J."/>
            <person name="Neumann-Schaal M."/>
            <person name="Petersen J."/>
        </authorList>
    </citation>
    <scope>NUCLEOTIDE SEQUENCE [LARGE SCALE GENOMIC DNA]</scope>
    <source>
        <strain evidence="1">PCC 7102</strain>
    </source>
</reference>
<dbReference type="PANTHER" id="PTHR38436:SF1">
    <property type="entry name" value="ESTER CYCLASE"/>
    <property type="match status" value="1"/>
</dbReference>
<dbReference type="Gene3D" id="3.10.450.50">
    <property type="match status" value="1"/>
</dbReference>
<dbReference type="AlphaFoldDB" id="A0A3S1D3F3"/>
<organism evidence="1 2">
    <name type="scientific">Dulcicalothrix desertica PCC 7102</name>
    <dbReference type="NCBI Taxonomy" id="232991"/>
    <lineage>
        <taxon>Bacteria</taxon>
        <taxon>Bacillati</taxon>
        <taxon>Cyanobacteriota</taxon>
        <taxon>Cyanophyceae</taxon>
        <taxon>Nostocales</taxon>
        <taxon>Calotrichaceae</taxon>
        <taxon>Dulcicalothrix</taxon>
    </lineage>
</organism>
<protein>
    <recommendedName>
        <fullName evidence="3">Ester cyclase</fullName>
    </recommendedName>
</protein>
<dbReference type="GO" id="GO:0030638">
    <property type="term" value="P:polyketide metabolic process"/>
    <property type="evidence" value="ECO:0007669"/>
    <property type="project" value="InterPro"/>
</dbReference>
<sequence>MSTPEELEEKKIVVRRWVEQVFNNKNLACVDELKIANYVDWTPFPGQGPALKGFKPVLQLFLTAFPDFHYTIEDELAEGDLVVFRGTWKGTHQREFMGIPPTGREVTGQRIDNFRVIGDKMVEHWGCGNELDVMQLIGAIPSEQE</sequence>
<dbReference type="InterPro" id="IPR032710">
    <property type="entry name" value="NTF2-like_dom_sf"/>
</dbReference>
<dbReference type="Proteomes" id="UP000271624">
    <property type="component" value="Unassembled WGS sequence"/>
</dbReference>
<dbReference type="SUPFAM" id="SSF54427">
    <property type="entry name" value="NTF2-like"/>
    <property type="match status" value="1"/>
</dbReference>
<gene>
    <name evidence="1" type="ORF">DSM106972_057110</name>
</gene>
<dbReference type="RefSeq" id="WP_127083973.1">
    <property type="nucleotide sequence ID" value="NZ_RSCL01000015.1"/>
</dbReference>
<dbReference type="InterPro" id="IPR009959">
    <property type="entry name" value="Cyclase_SnoaL-like"/>
</dbReference>
<keyword evidence="2" id="KW-1185">Reference proteome</keyword>